<dbReference type="InterPro" id="IPR043502">
    <property type="entry name" value="DNA/RNA_pol_sf"/>
</dbReference>
<dbReference type="InterPro" id="IPR001584">
    <property type="entry name" value="Integrase_cat-core"/>
</dbReference>
<dbReference type="GO" id="GO:0003964">
    <property type="term" value="F:RNA-directed DNA polymerase activity"/>
    <property type="evidence" value="ECO:0007669"/>
    <property type="project" value="UniProtKB-KW"/>
</dbReference>
<keyword evidence="5" id="KW-0378">Hydrolase</keyword>
<name>A0A2C6L5I9_9APIC</name>
<dbReference type="InterPro" id="IPR036397">
    <property type="entry name" value="RNaseH_sf"/>
</dbReference>
<dbReference type="SUPFAM" id="SSF56672">
    <property type="entry name" value="DNA/RNA polymerases"/>
    <property type="match status" value="1"/>
</dbReference>
<dbReference type="VEuPathDB" id="ToxoDB:CSUI_003416"/>
<evidence type="ECO:0000313" key="8">
    <source>
        <dbReference type="EMBL" id="PHJ22733.1"/>
    </source>
</evidence>
<dbReference type="PANTHER" id="PTHR37984">
    <property type="entry name" value="PROTEIN CBG26694"/>
    <property type="match status" value="1"/>
</dbReference>
<dbReference type="Pfam" id="PF17921">
    <property type="entry name" value="Integrase_H2C2"/>
    <property type="match status" value="1"/>
</dbReference>
<dbReference type="InterPro" id="IPR041373">
    <property type="entry name" value="RT_RNaseH"/>
</dbReference>
<dbReference type="RefSeq" id="XP_067924410.1">
    <property type="nucleotide sequence ID" value="XM_068063614.1"/>
</dbReference>
<keyword evidence="4" id="KW-0255">Endonuclease</keyword>
<dbReference type="InterPro" id="IPR041588">
    <property type="entry name" value="Integrase_H2C2"/>
</dbReference>
<dbReference type="SUPFAM" id="SSF53098">
    <property type="entry name" value="Ribonuclease H-like"/>
    <property type="match status" value="1"/>
</dbReference>
<dbReference type="GeneID" id="94426825"/>
<dbReference type="Gene3D" id="1.10.340.70">
    <property type="match status" value="1"/>
</dbReference>
<dbReference type="GO" id="GO:0016787">
    <property type="term" value="F:hydrolase activity"/>
    <property type="evidence" value="ECO:0007669"/>
    <property type="project" value="UniProtKB-KW"/>
</dbReference>
<comment type="caution">
    <text evidence="8">The sequence shown here is derived from an EMBL/GenBank/DDBJ whole genome shotgun (WGS) entry which is preliminary data.</text>
</comment>
<evidence type="ECO:0000256" key="2">
    <source>
        <dbReference type="ARBA" id="ARBA00022695"/>
    </source>
</evidence>
<gene>
    <name evidence="8" type="ORF">CSUI_003416</name>
</gene>
<keyword evidence="9" id="KW-1185">Reference proteome</keyword>
<dbReference type="GO" id="GO:0003676">
    <property type="term" value="F:nucleic acid binding"/>
    <property type="evidence" value="ECO:0007669"/>
    <property type="project" value="InterPro"/>
</dbReference>
<organism evidence="8 9">
    <name type="scientific">Cystoisospora suis</name>
    <dbReference type="NCBI Taxonomy" id="483139"/>
    <lineage>
        <taxon>Eukaryota</taxon>
        <taxon>Sar</taxon>
        <taxon>Alveolata</taxon>
        <taxon>Apicomplexa</taxon>
        <taxon>Conoidasida</taxon>
        <taxon>Coccidia</taxon>
        <taxon>Eucoccidiorida</taxon>
        <taxon>Eimeriorina</taxon>
        <taxon>Sarcocystidae</taxon>
        <taxon>Cystoisospora</taxon>
    </lineage>
</organism>
<protein>
    <submittedName>
        <fullName evidence="8">Retrotransposon nucleocapsid protein</fullName>
    </submittedName>
</protein>
<evidence type="ECO:0000256" key="5">
    <source>
        <dbReference type="ARBA" id="ARBA00022801"/>
    </source>
</evidence>
<feature type="domain" description="Integrase catalytic" evidence="7">
    <location>
        <begin position="229"/>
        <end position="340"/>
    </location>
</feature>
<dbReference type="EMBL" id="MIGC01001525">
    <property type="protein sequence ID" value="PHJ22733.1"/>
    <property type="molecule type" value="Genomic_DNA"/>
</dbReference>
<proteinExistence type="predicted"/>
<keyword evidence="2" id="KW-0548">Nucleotidyltransferase</keyword>
<dbReference type="PROSITE" id="PS50994">
    <property type="entry name" value="INTEGRASE"/>
    <property type="match status" value="1"/>
</dbReference>
<evidence type="ECO:0000313" key="9">
    <source>
        <dbReference type="Proteomes" id="UP000221165"/>
    </source>
</evidence>
<dbReference type="Gene3D" id="3.30.420.10">
    <property type="entry name" value="Ribonuclease H-like superfamily/Ribonuclease H"/>
    <property type="match status" value="1"/>
</dbReference>
<evidence type="ECO:0000259" key="7">
    <source>
        <dbReference type="PROSITE" id="PS50994"/>
    </source>
</evidence>
<sequence>MALVYAVVKWKHFIGTRSVTIETDHATLSRMLTQKKVTTRLGYWLDKLADFNFRVVYKSRKQNLVADALSRRPDYMEKVMLLAERQQEEDKSGEAPKDPRRLEWEKAYKECENLRQMVKTCEELEIDEGTGVHISLTEEGKEYHWIEGLLWVKLRKGWRLYVPTVDKRKDISQGFHDDPLAGHPRIKKTTLDTKRIFWWPEMRAEIERYVKACPACAQGRNAYAKYGLQQTLPIPNFRWEVINVDLIMGLPKGKDGYDAIVTVVCQLTKMAHFILVNQATGAEELGRVLVREVIRLQGVPLAIISDRDSRFTSEMWRSMLPPAYYNENVHSLPPSNGWLG</sequence>
<evidence type="ECO:0000256" key="1">
    <source>
        <dbReference type="ARBA" id="ARBA00022679"/>
    </source>
</evidence>
<dbReference type="PANTHER" id="PTHR37984:SF15">
    <property type="entry name" value="INTEGRASE CATALYTIC DOMAIN-CONTAINING PROTEIN"/>
    <property type="match status" value="1"/>
</dbReference>
<evidence type="ECO:0000256" key="3">
    <source>
        <dbReference type="ARBA" id="ARBA00022722"/>
    </source>
</evidence>
<reference evidence="8 9" key="1">
    <citation type="journal article" date="2017" name="Int. J. Parasitol.">
        <title>The genome of the protozoan parasite Cystoisospora suis and a reverse vaccinology approach to identify vaccine candidates.</title>
        <authorList>
            <person name="Palmieri N."/>
            <person name="Shrestha A."/>
            <person name="Ruttkowski B."/>
            <person name="Beck T."/>
            <person name="Vogl C."/>
            <person name="Tomley F."/>
            <person name="Blake D.P."/>
            <person name="Joachim A."/>
        </authorList>
    </citation>
    <scope>NUCLEOTIDE SEQUENCE [LARGE SCALE GENOMIC DNA]</scope>
    <source>
        <strain evidence="8 9">Wien I</strain>
    </source>
</reference>
<keyword evidence="1" id="KW-0808">Transferase</keyword>
<keyword evidence="3" id="KW-0540">Nuclease</keyword>
<evidence type="ECO:0000256" key="6">
    <source>
        <dbReference type="ARBA" id="ARBA00022918"/>
    </source>
</evidence>
<dbReference type="AlphaFoldDB" id="A0A2C6L5I9"/>
<dbReference type="Pfam" id="PF17917">
    <property type="entry name" value="RT_RNaseH"/>
    <property type="match status" value="1"/>
</dbReference>
<dbReference type="GO" id="GO:0015074">
    <property type="term" value="P:DNA integration"/>
    <property type="evidence" value="ECO:0007669"/>
    <property type="project" value="InterPro"/>
</dbReference>
<dbReference type="GO" id="GO:0004519">
    <property type="term" value="F:endonuclease activity"/>
    <property type="evidence" value="ECO:0007669"/>
    <property type="project" value="UniProtKB-KW"/>
</dbReference>
<dbReference type="InterPro" id="IPR012337">
    <property type="entry name" value="RNaseH-like_sf"/>
</dbReference>
<dbReference type="OrthoDB" id="111931at2759"/>
<accession>A0A2C6L5I9</accession>
<keyword evidence="6" id="KW-0695">RNA-directed DNA polymerase</keyword>
<evidence type="ECO:0000256" key="4">
    <source>
        <dbReference type="ARBA" id="ARBA00022759"/>
    </source>
</evidence>
<dbReference type="InterPro" id="IPR050951">
    <property type="entry name" value="Retrovirus_Pol_polyprotein"/>
</dbReference>
<dbReference type="Proteomes" id="UP000221165">
    <property type="component" value="Unassembled WGS sequence"/>
</dbReference>